<sequence length="279" mass="30230">MKWGAFVAISGMFVTLETVAGSFGVSALSNHDSTAWNSDRNCSSAVQCNLLVYEDAITLAAAQGAKLMVFPEGYSLSPDQSEIEPWISIVGEAPCDIMDLDSSPAQIRISCAARKNRLTVLANIFVLLPNGTTLMTDVVFDDNGTVVATYSKHHLFPTEKLHFSPGPYSPTLFPLEDFVFGLIICYEGIWPLTWWGDWEQMEDLVTMGATHFIWSIGGAVPLPYSAAYLAEKFETGVLAAEGEWAAAILGTDGLSVDTNDFALFVEGYTANASVRVGFI</sequence>
<dbReference type="AlphaFoldDB" id="A0A7S2FVR5"/>
<dbReference type="SUPFAM" id="SSF56317">
    <property type="entry name" value="Carbon-nitrogen hydrolase"/>
    <property type="match status" value="1"/>
</dbReference>
<keyword evidence="2" id="KW-0732">Signal</keyword>
<dbReference type="InterPro" id="IPR040154">
    <property type="entry name" value="Biotinidase/VNN"/>
</dbReference>
<protein>
    <recommendedName>
        <fullName evidence="3">CN hydrolase domain-containing protein</fullName>
    </recommendedName>
</protein>
<dbReference type="PANTHER" id="PTHR10609">
    <property type="entry name" value="BIOTINIDASE-RELATED"/>
    <property type="match status" value="1"/>
</dbReference>
<feature type="chain" id="PRO_5030889985" description="CN hydrolase domain-containing protein" evidence="2">
    <location>
        <begin position="22"/>
        <end position="279"/>
    </location>
</feature>
<evidence type="ECO:0000259" key="3">
    <source>
        <dbReference type="PROSITE" id="PS50263"/>
    </source>
</evidence>
<dbReference type="InterPro" id="IPR036526">
    <property type="entry name" value="C-N_Hydrolase_sf"/>
</dbReference>
<evidence type="ECO:0000256" key="2">
    <source>
        <dbReference type="SAM" id="SignalP"/>
    </source>
</evidence>
<dbReference type="Pfam" id="PF00795">
    <property type="entry name" value="CN_hydrolase"/>
    <property type="match status" value="1"/>
</dbReference>
<dbReference type="Gene3D" id="3.60.110.10">
    <property type="entry name" value="Carbon-nitrogen hydrolase"/>
    <property type="match status" value="1"/>
</dbReference>
<comment type="similarity">
    <text evidence="1">Belongs to the carbon-nitrogen hydrolase superfamily. BTD/VNN family.</text>
</comment>
<feature type="signal peptide" evidence="2">
    <location>
        <begin position="1"/>
        <end position="21"/>
    </location>
</feature>
<dbReference type="PANTHER" id="PTHR10609:SF27">
    <property type="entry name" value="CN HYDROLASE DOMAIN-CONTAINING PROTEIN-RELATED"/>
    <property type="match status" value="1"/>
</dbReference>
<gene>
    <name evidence="4" type="ORF">DSPE1174_LOCUS12276</name>
</gene>
<dbReference type="InterPro" id="IPR003010">
    <property type="entry name" value="C-N_Hydrolase"/>
</dbReference>
<organism evidence="4">
    <name type="scientific">Octactis speculum</name>
    <dbReference type="NCBI Taxonomy" id="3111310"/>
    <lineage>
        <taxon>Eukaryota</taxon>
        <taxon>Sar</taxon>
        <taxon>Stramenopiles</taxon>
        <taxon>Ochrophyta</taxon>
        <taxon>Dictyochophyceae</taxon>
        <taxon>Dictyochales</taxon>
        <taxon>Dictyochaceae</taxon>
        <taxon>Octactis</taxon>
    </lineage>
</organism>
<accession>A0A7S2FVR5</accession>
<name>A0A7S2FVR5_9STRA</name>
<dbReference type="EMBL" id="HBGS01024146">
    <property type="protein sequence ID" value="CAD9415821.1"/>
    <property type="molecule type" value="Transcribed_RNA"/>
</dbReference>
<evidence type="ECO:0000256" key="1">
    <source>
        <dbReference type="ARBA" id="ARBA00008225"/>
    </source>
</evidence>
<reference evidence="4" key="1">
    <citation type="submission" date="2021-01" db="EMBL/GenBank/DDBJ databases">
        <authorList>
            <person name="Corre E."/>
            <person name="Pelletier E."/>
            <person name="Niang G."/>
            <person name="Scheremetjew M."/>
            <person name="Finn R."/>
            <person name="Kale V."/>
            <person name="Holt S."/>
            <person name="Cochrane G."/>
            <person name="Meng A."/>
            <person name="Brown T."/>
            <person name="Cohen L."/>
        </authorList>
    </citation>
    <scope>NUCLEOTIDE SEQUENCE</scope>
    <source>
        <strain evidence="4">CCMP1381</strain>
    </source>
</reference>
<feature type="domain" description="CN hydrolase" evidence="3">
    <location>
        <begin position="23"/>
        <end position="279"/>
    </location>
</feature>
<evidence type="ECO:0000313" key="4">
    <source>
        <dbReference type="EMBL" id="CAD9415821.1"/>
    </source>
</evidence>
<dbReference type="PROSITE" id="PS50263">
    <property type="entry name" value="CN_HYDROLASE"/>
    <property type="match status" value="1"/>
</dbReference>
<proteinExistence type="inferred from homology"/>